<proteinExistence type="predicted"/>
<evidence type="ECO:0000256" key="1">
    <source>
        <dbReference type="ARBA" id="ARBA00023004"/>
    </source>
</evidence>
<dbReference type="Gene3D" id="2.30.30.90">
    <property type="match status" value="1"/>
</dbReference>
<keyword evidence="4" id="KW-1185">Reference proteome</keyword>
<dbReference type="InterPro" id="IPR008988">
    <property type="entry name" value="Transcriptional_repressor_C"/>
</dbReference>
<dbReference type="PANTHER" id="PTHR42954">
    <property type="entry name" value="FE(2+) TRANSPORT PROTEIN A"/>
    <property type="match status" value="1"/>
</dbReference>
<organism evidence="3 4">
    <name type="scientific">Brooklawnia cerclae</name>
    <dbReference type="NCBI Taxonomy" id="349934"/>
    <lineage>
        <taxon>Bacteria</taxon>
        <taxon>Bacillati</taxon>
        <taxon>Actinomycetota</taxon>
        <taxon>Actinomycetes</taxon>
        <taxon>Propionibacteriales</taxon>
        <taxon>Propionibacteriaceae</taxon>
        <taxon>Brooklawnia</taxon>
    </lineage>
</organism>
<feature type="domain" description="Ferrous iron transporter FeoA-like" evidence="2">
    <location>
        <begin position="26"/>
        <end position="100"/>
    </location>
</feature>
<dbReference type="Pfam" id="PF04023">
    <property type="entry name" value="FeoA"/>
    <property type="match status" value="1"/>
</dbReference>
<name>A0ABX0SB51_9ACTN</name>
<dbReference type="RefSeq" id="WP_167164007.1">
    <property type="nucleotide sequence ID" value="NZ_BAAAOO010000012.1"/>
</dbReference>
<comment type="caution">
    <text evidence="3">The sequence shown here is derived from an EMBL/GenBank/DDBJ whole genome shotgun (WGS) entry which is preliminary data.</text>
</comment>
<evidence type="ECO:0000313" key="4">
    <source>
        <dbReference type="Proteomes" id="UP000749311"/>
    </source>
</evidence>
<evidence type="ECO:0000259" key="2">
    <source>
        <dbReference type="SMART" id="SM00899"/>
    </source>
</evidence>
<dbReference type="SMART" id="SM00899">
    <property type="entry name" value="FeoA"/>
    <property type="match status" value="1"/>
</dbReference>
<dbReference type="InterPro" id="IPR052713">
    <property type="entry name" value="FeoA"/>
</dbReference>
<accession>A0ABX0SB51</accession>
<gene>
    <name evidence="3" type="ORF">FB473_000199</name>
</gene>
<dbReference type="SUPFAM" id="SSF50037">
    <property type="entry name" value="C-terminal domain of transcriptional repressors"/>
    <property type="match status" value="1"/>
</dbReference>
<dbReference type="EMBL" id="JAAMOZ010000001">
    <property type="protein sequence ID" value="NIH55554.1"/>
    <property type="molecule type" value="Genomic_DNA"/>
</dbReference>
<reference evidence="3 4" key="1">
    <citation type="submission" date="2020-02" db="EMBL/GenBank/DDBJ databases">
        <title>Sequencing the genomes of 1000 actinobacteria strains.</title>
        <authorList>
            <person name="Klenk H.-P."/>
        </authorList>
    </citation>
    <scope>NUCLEOTIDE SEQUENCE [LARGE SCALE GENOMIC DNA]</scope>
    <source>
        <strain evidence="3 4">DSM 19609</strain>
    </source>
</reference>
<protein>
    <submittedName>
        <fullName evidence="3">Ferrous iron transport protein A</fullName>
    </submittedName>
</protein>
<dbReference type="InterPro" id="IPR038157">
    <property type="entry name" value="FeoA_core_dom"/>
</dbReference>
<dbReference type="PANTHER" id="PTHR42954:SF2">
    <property type="entry name" value="FE(2+) TRANSPORT PROTEIN A"/>
    <property type="match status" value="1"/>
</dbReference>
<keyword evidence="1" id="KW-0408">Iron</keyword>
<dbReference type="Proteomes" id="UP000749311">
    <property type="component" value="Unassembled WGS sequence"/>
</dbReference>
<evidence type="ECO:0000313" key="3">
    <source>
        <dbReference type="EMBL" id="NIH55554.1"/>
    </source>
</evidence>
<dbReference type="InterPro" id="IPR007167">
    <property type="entry name" value="Fe-transptr_FeoA-like"/>
</dbReference>
<sequence length="101" mass="10937">MSTVVDRLCDRCLDVVESCDAQGDCVAMGQLGRGQCGTVAGFQGVDDMTVSRRLFDLGFAKGVEVELIRRAPLGDPLMFRVGNSDMLLRRSEADLVVVRVA</sequence>